<keyword evidence="3" id="KW-0804">Transcription</keyword>
<dbReference type="Pfam" id="PF12852">
    <property type="entry name" value="Cupin_6"/>
    <property type="match status" value="1"/>
</dbReference>
<evidence type="ECO:0000313" key="7">
    <source>
        <dbReference type="Proteomes" id="UP000577956"/>
    </source>
</evidence>
<proteinExistence type="predicted"/>
<evidence type="ECO:0000259" key="5">
    <source>
        <dbReference type="PROSITE" id="PS01124"/>
    </source>
</evidence>
<dbReference type="Proteomes" id="UP000577956">
    <property type="component" value="Unassembled WGS sequence"/>
</dbReference>
<dbReference type="InterPro" id="IPR018060">
    <property type="entry name" value="HTH_AraC"/>
</dbReference>
<dbReference type="PANTHER" id="PTHR46796:SF13">
    <property type="entry name" value="HTH-TYPE TRANSCRIPTIONAL ACTIVATOR RHAS"/>
    <property type="match status" value="1"/>
</dbReference>
<sequence>MDVVSGLLDGPRARDAFLLRSHLRAPWAMRVEDGSPLTVLPVVRGTAWVGAADRPDDPGVHLGAGDVVLLRGPGHYVVADGPSTPPQVVVGPEPDACRPVGDGPSPMQVLGVRAWGNDPDGPTVLVTGTYPVHGAVGRRVLRALPERLVLRRDEVDGALVDLFAREVVRDLPGQESVLDRLLDLVLLQCLRSWMARPGAPGWYRADADPAVGRALRALHHAPQRPWTVQSLAREVGLSRAAFARRFTALVGEPPMTYLTGWRLDLAADLLLEPDATLASVARAVGYGTPFALSAAFTRVRGVSPAQHRARGDGWGPAAARGTGGQSSRDPARSGSASAPAAAMTNTAANTPNSSPVPPRSRNGGTASGATMDAIRPTPAAQPAPVVRTAVG</sequence>
<dbReference type="SMART" id="SM00342">
    <property type="entry name" value="HTH_ARAC"/>
    <property type="match status" value="1"/>
</dbReference>
<evidence type="ECO:0000313" key="6">
    <source>
        <dbReference type="EMBL" id="NYD86854.1"/>
    </source>
</evidence>
<dbReference type="InterPro" id="IPR018062">
    <property type="entry name" value="HTH_AraC-typ_CS"/>
</dbReference>
<gene>
    <name evidence="6" type="ORF">BKA21_002403</name>
</gene>
<dbReference type="EMBL" id="JACCBK010000001">
    <property type="protein sequence ID" value="NYD86854.1"/>
    <property type="molecule type" value="Genomic_DNA"/>
</dbReference>
<dbReference type="AlphaFoldDB" id="A0A7Y9JZI9"/>
<keyword evidence="2 6" id="KW-0238">DNA-binding</keyword>
<dbReference type="PROSITE" id="PS00041">
    <property type="entry name" value="HTH_ARAC_FAMILY_1"/>
    <property type="match status" value="2"/>
</dbReference>
<evidence type="ECO:0000256" key="2">
    <source>
        <dbReference type="ARBA" id="ARBA00023125"/>
    </source>
</evidence>
<protein>
    <submittedName>
        <fullName evidence="6">AraC-like DNA-binding protein</fullName>
    </submittedName>
</protein>
<dbReference type="InterPro" id="IPR032783">
    <property type="entry name" value="AraC_lig"/>
</dbReference>
<dbReference type="GO" id="GO:0043565">
    <property type="term" value="F:sequence-specific DNA binding"/>
    <property type="evidence" value="ECO:0007669"/>
    <property type="project" value="InterPro"/>
</dbReference>
<evidence type="ECO:0000256" key="1">
    <source>
        <dbReference type="ARBA" id="ARBA00023015"/>
    </source>
</evidence>
<feature type="region of interest" description="Disordered" evidence="4">
    <location>
        <begin position="304"/>
        <end position="391"/>
    </location>
</feature>
<feature type="compositionally biased region" description="Low complexity" evidence="4">
    <location>
        <begin position="326"/>
        <end position="353"/>
    </location>
</feature>
<organism evidence="6 7">
    <name type="scientific">Cellulomonas oligotrophica</name>
    <dbReference type="NCBI Taxonomy" id="931536"/>
    <lineage>
        <taxon>Bacteria</taxon>
        <taxon>Bacillati</taxon>
        <taxon>Actinomycetota</taxon>
        <taxon>Actinomycetes</taxon>
        <taxon>Micrococcales</taxon>
        <taxon>Cellulomonadaceae</taxon>
        <taxon>Cellulomonas</taxon>
    </lineage>
</organism>
<dbReference type="GO" id="GO:0003700">
    <property type="term" value="F:DNA-binding transcription factor activity"/>
    <property type="evidence" value="ECO:0007669"/>
    <property type="project" value="InterPro"/>
</dbReference>
<dbReference type="Gene3D" id="1.10.10.60">
    <property type="entry name" value="Homeodomain-like"/>
    <property type="match status" value="2"/>
</dbReference>
<reference evidence="6 7" key="1">
    <citation type="submission" date="2020-07" db="EMBL/GenBank/DDBJ databases">
        <title>Sequencing the genomes of 1000 actinobacteria strains.</title>
        <authorList>
            <person name="Klenk H.-P."/>
        </authorList>
    </citation>
    <scope>NUCLEOTIDE SEQUENCE [LARGE SCALE GENOMIC DNA]</scope>
    <source>
        <strain evidence="6 7">DSM 24482</strain>
    </source>
</reference>
<dbReference type="SUPFAM" id="SSF46689">
    <property type="entry name" value="Homeodomain-like"/>
    <property type="match status" value="2"/>
</dbReference>
<feature type="domain" description="HTH araC/xylS-type" evidence="5">
    <location>
        <begin position="212"/>
        <end position="310"/>
    </location>
</feature>
<keyword evidence="1" id="KW-0805">Transcription regulation</keyword>
<dbReference type="Pfam" id="PF12833">
    <property type="entry name" value="HTH_18"/>
    <property type="match status" value="1"/>
</dbReference>
<evidence type="ECO:0000256" key="3">
    <source>
        <dbReference type="ARBA" id="ARBA00023163"/>
    </source>
</evidence>
<accession>A0A7Y9JZI9</accession>
<dbReference type="PANTHER" id="PTHR46796">
    <property type="entry name" value="HTH-TYPE TRANSCRIPTIONAL ACTIVATOR RHAS-RELATED"/>
    <property type="match status" value="1"/>
</dbReference>
<dbReference type="InterPro" id="IPR050204">
    <property type="entry name" value="AraC_XylS_family_regulators"/>
</dbReference>
<evidence type="ECO:0000256" key="4">
    <source>
        <dbReference type="SAM" id="MobiDB-lite"/>
    </source>
</evidence>
<name>A0A7Y9JZI9_9CELL</name>
<dbReference type="PROSITE" id="PS01124">
    <property type="entry name" value="HTH_ARAC_FAMILY_2"/>
    <property type="match status" value="1"/>
</dbReference>
<comment type="caution">
    <text evidence="6">The sequence shown here is derived from an EMBL/GenBank/DDBJ whole genome shotgun (WGS) entry which is preliminary data.</text>
</comment>
<dbReference type="InterPro" id="IPR009057">
    <property type="entry name" value="Homeodomain-like_sf"/>
</dbReference>